<organism evidence="3 4">
    <name type="scientific">Saccharopolyspora erythraea</name>
    <name type="common">Streptomyces erythraeus</name>
    <dbReference type="NCBI Taxonomy" id="1836"/>
    <lineage>
        <taxon>Bacteria</taxon>
        <taxon>Bacillati</taxon>
        <taxon>Actinomycetota</taxon>
        <taxon>Actinomycetes</taxon>
        <taxon>Pseudonocardiales</taxon>
        <taxon>Pseudonocardiaceae</taxon>
        <taxon>Saccharopolyspora</taxon>
    </lineage>
</organism>
<protein>
    <recommendedName>
        <fullName evidence="5">Secreted protein</fullName>
    </recommendedName>
</protein>
<evidence type="ECO:0000313" key="4">
    <source>
        <dbReference type="Proteomes" id="UP001500729"/>
    </source>
</evidence>
<keyword evidence="2" id="KW-1133">Transmembrane helix</keyword>
<keyword evidence="2" id="KW-0812">Transmembrane</keyword>
<sequence length="112" mass="11110">MHLAAAEALVSAPGAALARSGLAFVPTDVGFPATGAASVASAVSASGRLVLAGHPIITAVPFFVPTFVVAAVIGIVIWRDRRRGRQEGEPEGADGAPGASDGTETADHPEGP</sequence>
<feature type="compositionally biased region" description="Low complexity" evidence="1">
    <location>
        <begin position="93"/>
        <end position="102"/>
    </location>
</feature>
<comment type="caution">
    <text evidence="3">The sequence shown here is derived from an EMBL/GenBank/DDBJ whole genome shotgun (WGS) entry which is preliminary data.</text>
</comment>
<keyword evidence="2" id="KW-0472">Membrane</keyword>
<reference evidence="4" key="1">
    <citation type="journal article" date="2019" name="Int. J. Syst. Evol. Microbiol.">
        <title>The Global Catalogue of Microorganisms (GCM) 10K type strain sequencing project: providing services to taxonomists for standard genome sequencing and annotation.</title>
        <authorList>
            <consortium name="The Broad Institute Genomics Platform"/>
            <consortium name="The Broad Institute Genome Sequencing Center for Infectious Disease"/>
            <person name="Wu L."/>
            <person name="Ma J."/>
        </authorList>
    </citation>
    <scope>NUCLEOTIDE SEQUENCE [LARGE SCALE GENOMIC DNA]</scope>
    <source>
        <strain evidence="4">JCM 10303</strain>
    </source>
</reference>
<proteinExistence type="predicted"/>
<evidence type="ECO:0000256" key="1">
    <source>
        <dbReference type="SAM" id="MobiDB-lite"/>
    </source>
</evidence>
<evidence type="ECO:0000256" key="2">
    <source>
        <dbReference type="SAM" id="Phobius"/>
    </source>
</evidence>
<dbReference type="EMBL" id="BAAAGS010000021">
    <property type="protein sequence ID" value="GAA0532823.1"/>
    <property type="molecule type" value="Genomic_DNA"/>
</dbReference>
<name>A0ABP3N4Z3_SACER</name>
<dbReference type="RefSeq" id="WP_009949510.1">
    <property type="nucleotide sequence ID" value="NZ_BAAAGS010000021.1"/>
</dbReference>
<dbReference type="Proteomes" id="UP001500729">
    <property type="component" value="Unassembled WGS sequence"/>
</dbReference>
<evidence type="ECO:0000313" key="3">
    <source>
        <dbReference type="EMBL" id="GAA0532823.1"/>
    </source>
</evidence>
<feature type="region of interest" description="Disordered" evidence="1">
    <location>
        <begin position="83"/>
        <end position="112"/>
    </location>
</feature>
<keyword evidence="4" id="KW-1185">Reference proteome</keyword>
<accession>A0ABP3N4Z3</accession>
<gene>
    <name evidence="3" type="ORF">GCM10009533_34920</name>
</gene>
<evidence type="ECO:0008006" key="5">
    <source>
        <dbReference type="Google" id="ProtNLM"/>
    </source>
</evidence>
<feature type="transmembrane region" description="Helical" evidence="2">
    <location>
        <begin position="56"/>
        <end position="78"/>
    </location>
</feature>